<dbReference type="SUPFAM" id="SSF52821">
    <property type="entry name" value="Rhodanese/Cell cycle control phosphatase"/>
    <property type="match status" value="1"/>
</dbReference>
<dbReference type="Proteomes" id="UP001527202">
    <property type="component" value="Unassembled WGS sequence"/>
</dbReference>
<name>A0A410X460_9BACL</name>
<sequence>MIMWEIIAGMMILVLVLSWLPVRGLSYLSQEKARELMASREEGRIKVLDVRDASDYEEAAGFPSINMSIGRLPYLWKDEFSPEDRVLLVGDSNRHIKKAARFLKRRGFKGLYAMQLRSELRALGTCREKTCGAGCP</sequence>
<gene>
    <name evidence="2" type="ORF">M5X16_20225</name>
    <name evidence="3" type="ORF">PC41400_28440</name>
</gene>
<protein>
    <submittedName>
        <fullName evidence="3">Rhodanese-like domain-containing protein</fullName>
    </submittedName>
</protein>
<dbReference type="AlphaFoldDB" id="A0A410X460"/>
<dbReference type="InterPro" id="IPR001763">
    <property type="entry name" value="Rhodanese-like_dom"/>
</dbReference>
<dbReference type="InterPro" id="IPR036873">
    <property type="entry name" value="Rhodanese-like_dom_sf"/>
</dbReference>
<dbReference type="Pfam" id="PF00581">
    <property type="entry name" value="Rhodanese"/>
    <property type="match status" value="1"/>
</dbReference>
<evidence type="ECO:0000313" key="3">
    <source>
        <dbReference type="EMBL" id="QAV21387.1"/>
    </source>
</evidence>
<dbReference type="KEGG" id="pchi:PC41400_28440"/>
<dbReference type="OrthoDB" id="2621386at2"/>
<accession>A0A410X460</accession>
<reference evidence="2 5" key="2">
    <citation type="submission" date="2022-05" db="EMBL/GenBank/DDBJ databases">
        <title>Genome Sequencing of Bee-Associated Microbes.</title>
        <authorList>
            <person name="Dunlap C."/>
        </authorList>
    </citation>
    <scope>NUCLEOTIDE SEQUENCE [LARGE SCALE GENOMIC DNA]</scope>
    <source>
        <strain evidence="2 5">NRRL B-23120</strain>
    </source>
</reference>
<proteinExistence type="predicted"/>
<dbReference type="Proteomes" id="UP000288943">
    <property type="component" value="Chromosome"/>
</dbReference>
<evidence type="ECO:0000259" key="1">
    <source>
        <dbReference type="PROSITE" id="PS50206"/>
    </source>
</evidence>
<dbReference type="EMBL" id="CP026520">
    <property type="protein sequence ID" value="QAV21387.1"/>
    <property type="molecule type" value="Genomic_DNA"/>
</dbReference>
<dbReference type="PROSITE" id="PS50206">
    <property type="entry name" value="RHODANESE_3"/>
    <property type="match status" value="1"/>
</dbReference>
<dbReference type="CDD" id="cd00158">
    <property type="entry name" value="RHOD"/>
    <property type="match status" value="1"/>
</dbReference>
<dbReference type="RefSeq" id="WP_042234293.1">
    <property type="nucleotide sequence ID" value="NZ_CP026520.1"/>
</dbReference>
<organism evidence="3 4">
    <name type="scientific">Paenibacillus chitinolyticus</name>
    <dbReference type="NCBI Taxonomy" id="79263"/>
    <lineage>
        <taxon>Bacteria</taxon>
        <taxon>Bacillati</taxon>
        <taxon>Bacillota</taxon>
        <taxon>Bacilli</taxon>
        <taxon>Bacillales</taxon>
        <taxon>Paenibacillaceae</taxon>
        <taxon>Paenibacillus</taxon>
    </lineage>
</organism>
<reference evidence="3 4" key="1">
    <citation type="submission" date="2018-01" db="EMBL/GenBank/DDBJ databases">
        <title>The whole genome sequencing and assembly of Paenibacillus chitinolyticus KCCM 41400 strain.</title>
        <authorList>
            <person name="Kim J.-Y."/>
            <person name="Park M.-K."/>
            <person name="Lee Y.-J."/>
            <person name="Yi H."/>
            <person name="Bahn Y.-S."/>
            <person name="Kim J.F."/>
            <person name="Lee D.-W."/>
        </authorList>
    </citation>
    <scope>NUCLEOTIDE SEQUENCE [LARGE SCALE GENOMIC DNA]</scope>
    <source>
        <strain evidence="3 4">KCCM 41400</strain>
    </source>
</reference>
<keyword evidence="5" id="KW-1185">Reference proteome</keyword>
<evidence type="ECO:0000313" key="2">
    <source>
        <dbReference type="EMBL" id="MCY9598086.1"/>
    </source>
</evidence>
<dbReference type="GeneID" id="95378723"/>
<evidence type="ECO:0000313" key="4">
    <source>
        <dbReference type="Proteomes" id="UP000288943"/>
    </source>
</evidence>
<feature type="domain" description="Rhodanese" evidence="1">
    <location>
        <begin position="41"/>
        <end position="132"/>
    </location>
</feature>
<dbReference type="Gene3D" id="3.40.250.10">
    <property type="entry name" value="Rhodanese-like domain"/>
    <property type="match status" value="1"/>
</dbReference>
<evidence type="ECO:0000313" key="5">
    <source>
        <dbReference type="Proteomes" id="UP001527202"/>
    </source>
</evidence>
<dbReference type="EMBL" id="JAMDMJ010000027">
    <property type="protein sequence ID" value="MCY9598086.1"/>
    <property type="molecule type" value="Genomic_DNA"/>
</dbReference>